<dbReference type="SUPFAM" id="SSF53300">
    <property type="entry name" value="vWA-like"/>
    <property type="match status" value="1"/>
</dbReference>
<dbReference type="Pfam" id="PF01882">
    <property type="entry name" value="DUF58"/>
    <property type="match status" value="1"/>
</dbReference>
<comment type="caution">
    <text evidence="3">The sequence shown here is derived from an EMBL/GenBank/DDBJ whole genome shotgun (WGS) entry which is preliminary data.</text>
</comment>
<reference evidence="3 4" key="1">
    <citation type="submission" date="2021-05" db="EMBL/GenBank/DDBJ databases">
        <title>Novel Bacillus species.</title>
        <authorList>
            <person name="Liu G."/>
        </authorList>
    </citation>
    <scope>NUCLEOTIDE SEQUENCE [LARGE SCALE GENOMIC DNA]</scope>
    <source>
        <strain evidence="3 4">FJAT-49732</strain>
    </source>
</reference>
<feature type="domain" description="VWFA" evidence="2">
    <location>
        <begin position="246"/>
        <end position="410"/>
    </location>
</feature>
<proteinExistence type="predicted"/>
<dbReference type="EMBL" id="JAGYPJ010000001">
    <property type="protein sequence ID" value="MBS4199246.1"/>
    <property type="molecule type" value="Genomic_DNA"/>
</dbReference>
<evidence type="ECO:0000259" key="2">
    <source>
        <dbReference type="SMART" id="SM00327"/>
    </source>
</evidence>
<name>A0A942TM34_9BACI</name>
<dbReference type="PANTHER" id="PTHR33608">
    <property type="entry name" value="BLL2464 PROTEIN"/>
    <property type="match status" value="1"/>
</dbReference>
<sequence>MTKSLKNLWARFLFQGRGILPSKRLLIGFFIISLVLFVNSFAKLSIWPFIVVNLFVFLASLVDLFFSPKRKELHFKRIIPDELERDLNYKVQIVVTNRSKYSFSYSLIDGIPQSFQRKFPLIGSVDKGKTIVIEYETTAPVRGEYELTKLYFRFSSLLGLWEKQMTVDLEDTVKVIPDLTETKHFLENAQKYLLFEGNKIRKHQTGIGDFAQIRNYVVGDDPRKINWRQTAKLRQVMTNEYEPEHGKSITILIDCGRMMGAELAKGNRLEKALEAAHLVAAAALQNGDYVSVLAFSKDVKVFVPAAKGMAHLQTILHSIYNVTVDSAESNYASVFSFLETMQKKRSLLLLFSDVRTFLYEEHALLYLKRLRQRHLFLMVGIEDSTLQNRANEKPENVHQTMIKSIAQQQILFKKKEKIKWERNGLVMIEAKEESLATAAVSHYIDIMNRNLL</sequence>
<keyword evidence="1" id="KW-0472">Membrane</keyword>
<keyword evidence="1" id="KW-1133">Transmembrane helix</keyword>
<evidence type="ECO:0000256" key="1">
    <source>
        <dbReference type="SAM" id="Phobius"/>
    </source>
</evidence>
<dbReference type="Proteomes" id="UP000682713">
    <property type="component" value="Unassembled WGS sequence"/>
</dbReference>
<protein>
    <submittedName>
        <fullName evidence="3">DUF58 domain-containing protein</fullName>
    </submittedName>
</protein>
<organism evidence="3 4">
    <name type="scientific">Lederbergia citrisecunda</name>
    <dbReference type="NCBI Taxonomy" id="2833583"/>
    <lineage>
        <taxon>Bacteria</taxon>
        <taxon>Bacillati</taxon>
        <taxon>Bacillota</taxon>
        <taxon>Bacilli</taxon>
        <taxon>Bacillales</taxon>
        <taxon>Bacillaceae</taxon>
        <taxon>Lederbergia</taxon>
    </lineage>
</organism>
<keyword evidence="4" id="KW-1185">Reference proteome</keyword>
<evidence type="ECO:0000313" key="3">
    <source>
        <dbReference type="EMBL" id="MBS4199246.1"/>
    </source>
</evidence>
<dbReference type="InterPro" id="IPR036465">
    <property type="entry name" value="vWFA_dom_sf"/>
</dbReference>
<dbReference type="Gene3D" id="3.40.50.410">
    <property type="entry name" value="von Willebrand factor, type A domain"/>
    <property type="match status" value="1"/>
</dbReference>
<dbReference type="AlphaFoldDB" id="A0A942TM34"/>
<keyword evidence="1" id="KW-0812">Transmembrane</keyword>
<accession>A0A942TM34</accession>
<dbReference type="SMART" id="SM00327">
    <property type="entry name" value="VWA"/>
    <property type="match status" value="1"/>
</dbReference>
<evidence type="ECO:0000313" key="4">
    <source>
        <dbReference type="Proteomes" id="UP000682713"/>
    </source>
</evidence>
<dbReference type="PANTHER" id="PTHR33608:SF3">
    <property type="entry name" value="SLR2013 PROTEIN"/>
    <property type="match status" value="1"/>
</dbReference>
<feature type="transmembrane region" description="Helical" evidence="1">
    <location>
        <begin position="21"/>
        <end position="40"/>
    </location>
</feature>
<gene>
    <name evidence="3" type="ORF">KHA93_06205</name>
</gene>
<dbReference type="InterPro" id="IPR002881">
    <property type="entry name" value="DUF58"/>
</dbReference>
<feature type="transmembrane region" description="Helical" evidence="1">
    <location>
        <begin position="46"/>
        <end position="66"/>
    </location>
</feature>
<dbReference type="InterPro" id="IPR002035">
    <property type="entry name" value="VWF_A"/>
</dbReference>